<evidence type="ECO:0000256" key="3">
    <source>
        <dbReference type="ARBA" id="ARBA00023163"/>
    </source>
</evidence>
<dbReference type="InterPro" id="IPR018062">
    <property type="entry name" value="HTH_AraC-typ_CS"/>
</dbReference>
<proteinExistence type="predicted"/>
<dbReference type="OrthoDB" id="9816335at2"/>
<sequence>MQPMDAEVLRILRKNNKSQDWGKINKKLHPKIVKYVDGKPVYQFFDTLNDNSFEKNGQLISIRTQPVNSFVPYHVHNYVEMMVVLSGRCVIKTQSESITLIQDEIMIIGCKTIHKIKPINDETIVVEIALKRTAFSLRDLTFLTHSRDAQSVSSTVFFLLSNDDSYGAFNVFHTQHDVNVVNKVNNIIREYYRPDNYSNQVIKFKILELFIRLVRLASKGPILQTQKEDHKNNEVDALTLLLYIEKNYKTVTLKSMAKHFKFHPNYLSSILKRKTGYTFIKLVHLQRINVAAEYLSLTDISIESISLAVGYEDPSCFYKIFRNHMGCSPREYRQRQAA</sequence>
<evidence type="ECO:0000256" key="1">
    <source>
        <dbReference type="ARBA" id="ARBA00023015"/>
    </source>
</evidence>
<dbReference type="PANTHER" id="PTHR43280:SF28">
    <property type="entry name" value="HTH-TYPE TRANSCRIPTIONAL ACTIVATOR RHAS"/>
    <property type="match status" value="1"/>
</dbReference>
<dbReference type="InterPro" id="IPR018060">
    <property type="entry name" value="HTH_AraC"/>
</dbReference>
<evidence type="ECO:0000313" key="5">
    <source>
        <dbReference type="EMBL" id="AAV43513.1"/>
    </source>
</evidence>
<keyword evidence="2" id="KW-0238">DNA-binding</keyword>
<dbReference type="SUPFAM" id="SSF46689">
    <property type="entry name" value="Homeodomain-like"/>
    <property type="match status" value="1"/>
</dbReference>
<name>Q5FIG1_LACAC</name>
<dbReference type="BioCyc" id="LACI272621:G1G49-1669-MONOMER"/>
<dbReference type="PROSITE" id="PS01124">
    <property type="entry name" value="HTH_ARAC_FAMILY_2"/>
    <property type="match status" value="1"/>
</dbReference>
<dbReference type="PROSITE" id="PS00041">
    <property type="entry name" value="HTH_ARAC_FAMILY_1"/>
    <property type="match status" value="1"/>
</dbReference>
<dbReference type="Gene3D" id="1.10.10.60">
    <property type="entry name" value="Homeodomain-like"/>
    <property type="match status" value="2"/>
</dbReference>
<keyword evidence="3" id="KW-0804">Transcription</keyword>
<organism evidence="6">
    <name type="scientific">Lactobacillus acidophilus (strain ATCC 700396 / NCK56 / N2 / NCFM)</name>
    <dbReference type="NCBI Taxonomy" id="272621"/>
    <lineage>
        <taxon>Bacteria</taxon>
        <taxon>Bacillati</taxon>
        <taxon>Bacillota</taxon>
        <taxon>Bacilli</taxon>
        <taxon>Lactobacillales</taxon>
        <taxon>Lactobacillaceae</taxon>
        <taxon>Lactobacillus</taxon>
    </lineage>
</organism>
<gene>
    <name evidence="5" type="ordered locus">LBA1701</name>
</gene>
<dbReference type="PRINTS" id="PR00032">
    <property type="entry name" value="HTHARAC"/>
</dbReference>
<feature type="domain" description="HTH araC/xylS-type" evidence="4">
    <location>
        <begin position="238"/>
        <end position="335"/>
    </location>
</feature>
<dbReference type="KEGG" id="lac:LBA1701"/>
<dbReference type="HOGENOM" id="CLU_000445_88_0_9"/>
<dbReference type="eggNOG" id="COG2207">
    <property type="taxonomic scope" value="Bacteria"/>
</dbReference>
<evidence type="ECO:0000256" key="2">
    <source>
        <dbReference type="ARBA" id="ARBA00023125"/>
    </source>
</evidence>
<reference evidence="5 6" key="1">
    <citation type="journal article" date="2005" name="Proc. Natl. Acad. Sci. U.S.A.">
        <title>Complete genome sequence of the probiotic lactic acid bacterium Lactobacillus acidophilus NCFM.</title>
        <authorList>
            <person name="Altermann E."/>
            <person name="Russell W.M."/>
            <person name="Azcarate-Peril M.A."/>
            <person name="Barrangou R."/>
            <person name="Buck B.L."/>
            <person name="McAuliffe O."/>
            <person name="Souther N."/>
            <person name="Dobson A."/>
            <person name="Duong T."/>
            <person name="Callanan M."/>
            <person name="Lick S."/>
            <person name="Hamrick A."/>
            <person name="Cano R."/>
            <person name="Klaenhammer T.R."/>
        </authorList>
    </citation>
    <scope>NUCLEOTIDE SEQUENCE [LARGE SCALE GENOMIC DNA]</scope>
    <source>
        <strain evidence="6">ATCC 700396 / NCK56 / N2 / NCFM</strain>
    </source>
</reference>
<dbReference type="SUPFAM" id="SSF51182">
    <property type="entry name" value="RmlC-like cupins"/>
    <property type="match status" value="1"/>
</dbReference>
<dbReference type="InterPro" id="IPR020449">
    <property type="entry name" value="Tscrpt_reg_AraC-type_HTH"/>
</dbReference>
<dbReference type="STRING" id="272621.LBA1701"/>
<dbReference type="GO" id="GO:0043565">
    <property type="term" value="F:sequence-specific DNA binding"/>
    <property type="evidence" value="ECO:0007669"/>
    <property type="project" value="InterPro"/>
</dbReference>
<dbReference type="PATRIC" id="fig|272621.13.peg.1621"/>
<dbReference type="Pfam" id="PF12833">
    <property type="entry name" value="HTH_18"/>
    <property type="match status" value="1"/>
</dbReference>
<dbReference type="InterPro" id="IPR009057">
    <property type="entry name" value="Homeodomain-like_sf"/>
</dbReference>
<dbReference type="DNASU" id="3251527"/>
<dbReference type="EMBL" id="CP000033">
    <property type="protein sequence ID" value="AAV43513.1"/>
    <property type="molecule type" value="Genomic_DNA"/>
</dbReference>
<evidence type="ECO:0000259" key="4">
    <source>
        <dbReference type="PROSITE" id="PS01124"/>
    </source>
</evidence>
<dbReference type="Gene3D" id="2.60.120.10">
    <property type="entry name" value="Jelly Rolls"/>
    <property type="match status" value="1"/>
</dbReference>
<protein>
    <submittedName>
        <fullName evidence="5">Melibiose operon regulatory protein</fullName>
    </submittedName>
</protein>
<dbReference type="PANTHER" id="PTHR43280">
    <property type="entry name" value="ARAC-FAMILY TRANSCRIPTIONAL REGULATOR"/>
    <property type="match status" value="1"/>
</dbReference>
<dbReference type="SMART" id="SM00342">
    <property type="entry name" value="HTH_ARAC"/>
    <property type="match status" value="1"/>
</dbReference>
<keyword evidence="6" id="KW-1185">Reference proteome</keyword>
<dbReference type="InterPro" id="IPR014710">
    <property type="entry name" value="RmlC-like_jellyroll"/>
</dbReference>
<dbReference type="Proteomes" id="UP000006381">
    <property type="component" value="Chromosome"/>
</dbReference>
<dbReference type="AlphaFoldDB" id="Q5FIG1"/>
<evidence type="ECO:0000313" key="6">
    <source>
        <dbReference type="Proteomes" id="UP000006381"/>
    </source>
</evidence>
<dbReference type="GO" id="GO:0003700">
    <property type="term" value="F:DNA-binding transcription factor activity"/>
    <property type="evidence" value="ECO:0007669"/>
    <property type="project" value="InterPro"/>
</dbReference>
<accession>Q5FIG1</accession>
<dbReference type="eggNOG" id="COG0662">
    <property type="taxonomic scope" value="Bacteria"/>
</dbReference>
<keyword evidence="1" id="KW-0805">Transcription regulation</keyword>
<dbReference type="InterPro" id="IPR011051">
    <property type="entry name" value="RmlC_Cupin_sf"/>
</dbReference>